<gene>
    <name evidence="2" type="ORF">LUCI_0261</name>
</gene>
<reference evidence="2 3" key="1">
    <citation type="submission" date="2018-06" db="EMBL/GenBank/DDBJ databases">
        <authorList>
            <person name="Strepis N."/>
        </authorList>
    </citation>
    <scope>NUCLEOTIDE SEQUENCE [LARGE SCALE GENOMIC DNA]</scope>
    <source>
        <strain evidence="2">LUCI</strain>
    </source>
</reference>
<evidence type="ECO:0000313" key="2">
    <source>
        <dbReference type="EMBL" id="VBB05055.1"/>
    </source>
</evidence>
<sequence>MESGLFFQNPITNFQLPKDRFKRSFLSCGQGVFTGHSGFILLIGSSVAFFGVIVARVAGRDLGRITVDILFTCGHELHLLK</sequence>
<keyword evidence="1" id="KW-0812">Transmembrane</keyword>
<dbReference type="AlphaFoldDB" id="A0A498R1L9"/>
<proteinExistence type="predicted"/>
<protein>
    <submittedName>
        <fullName evidence="2">Uncharacterized protein</fullName>
    </submittedName>
</protein>
<feature type="transmembrane region" description="Helical" evidence="1">
    <location>
        <begin position="39"/>
        <end position="58"/>
    </location>
</feature>
<dbReference type="Proteomes" id="UP000277811">
    <property type="component" value="Unassembled WGS sequence"/>
</dbReference>
<dbReference type="EMBL" id="UPPP01000052">
    <property type="protein sequence ID" value="VBB05055.1"/>
    <property type="molecule type" value="Genomic_DNA"/>
</dbReference>
<name>A0A498R1L9_9FIRM</name>
<keyword evidence="3" id="KW-1185">Reference proteome</keyword>
<keyword evidence="1" id="KW-1133">Transmembrane helix</keyword>
<keyword evidence="1" id="KW-0472">Membrane</keyword>
<accession>A0A498R1L9</accession>
<evidence type="ECO:0000256" key="1">
    <source>
        <dbReference type="SAM" id="Phobius"/>
    </source>
</evidence>
<evidence type="ECO:0000313" key="3">
    <source>
        <dbReference type="Proteomes" id="UP000277811"/>
    </source>
</evidence>
<organism evidence="2 3">
    <name type="scientific">Lucifera butyrica</name>
    <dbReference type="NCBI Taxonomy" id="1351585"/>
    <lineage>
        <taxon>Bacteria</taxon>
        <taxon>Bacillati</taxon>
        <taxon>Bacillota</taxon>
        <taxon>Negativicutes</taxon>
        <taxon>Veillonellales</taxon>
        <taxon>Veillonellaceae</taxon>
        <taxon>Lucifera</taxon>
    </lineage>
</organism>